<dbReference type="InterPro" id="IPR005046">
    <property type="entry name" value="DUF285"/>
</dbReference>
<dbReference type="Gene3D" id="3.80.10.10">
    <property type="entry name" value="Ribonuclease Inhibitor"/>
    <property type="match status" value="1"/>
</dbReference>
<evidence type="ECO:0000313" key="2">
    <source>
        <dbReference type="Proteomes" id="UP000563523"/>
    </source>
</evidence>
<accession>A0A850R912</accession>
<gene>
    <name evidence="1" type="ORF">HU830_07620</name>
</gene>
<dbReference type="EMBL" id="JABZEC010000007">
    <property type="protein sequence ID" value="NVY97015.1"/>
    <property type="molecule type" value="Genomic_DNA"/>
</dbReference>
<name>A0A850R912_9LACO</name>
<comment type="caution">
    <text evidence="1">The sequence shown here is derived from an EMBL/GenBank/DDBJ whole genome shotgun (WGS) entry which is preliminary data.</text>
</comment>
<sequence length="226" mass="26014">MKSVTFPPEFTAANVDTFQRMFTGCSKWTQINDIANWNPLKVTNFSEMFEFNTSLTTLSLDKWEFTQATDLSYMFWGCSKLVEITKQNILNWDVSKVLKFSLVSFDEKHNLRAYDGMFNGCTKLQKLRLDGWQINPKAIIPMFFQDCSRLSYLVLGAGFRFNVSSGTGWGPANYRRGFPEADSPQISYSKNWRQIKNDSEIEQRSYVGEPFNDSSFTSPLSILGRL</sequence>
<dbReference type="AlphaFoldDB" id="A0A850R912"/>
<dbReference type="Pfam" id="PF03382">
    <property type="entry name" value="DUF285"/>
    <property type="match status" value="1"/>
</dbReference>
<proteinExistence type="predicted"/>
<organism evidence="1 2">
    <name type="scientific">Bombilactobacillus apium</name>
    <dbReference type="NCBI Taxonomy" id="2675299"/>
    <lineage>
        <taxon>Bacteria</taxon>
        <taxon>Bacillati</taxon>
        <taxon>Bacillota</taxon>
        <taxon>Bacilli</taxon>
        <taxon>Lactobacillales</taxon>
        <taxon>Lactobacillaceae</taxon>
        <taxon>Bombilactobacillus</taxon>
    </lineage>
</organism>
<protein>
    <submittedName>
        <fullName evidence="1">BspA family leucine-rich repeat surface protein</fullName>
    </submittedName>
</protein>
<dbReference type="SUPFAM" id="SSF52058">
    <property type="entry name" value="L domain-like"/>
    <property type="match status" value="1"/>
</dbReference>
<reference evidence="1 2" key="1">
    <citation type="submission" date="2020-06" db="EMBL/GenBank/DDBJ databases">
        <authorList>
            <person name="Kang J."/>
        </authorList>
    </citation>
    <scope>NUCLEOTIDE SEQUENCE [LARGE SCALE GENOMIC DNA]</scope>
    <source>
        <strain evidence="1 2">DCY120</strain>
    </source>
</reference>
<evidence type="ECO:0000313" key="1">
    <source>
        <dbReference type="EMBL" id="NVY97015.1"/>
    </source>
</evidence>
<dbReference type="Proteomes" id="UP000563523">
    <property type="component" value="Unassembled WGS sequence"/>
</dbReference>
<keyword evidence="2" id="KW-1185">Reference proteome</keyword>
<dbReference type="InterPro" id="IPR032675">
    <property type="entry name" value="LRR_dom_sf"/>
</dbReference>